<dbReference type="GO" id="GO:0005789">
    <property type="term" value="C:endoplasmic reticulum membrane"/>
    <property type="evidence" value="ECO:0007669"/>
    <property type="project" value="UniProtKB-SubCell"/>
</dbReference>
<dbReference type="GO" id="GO:0006886">
    <property type="term" value="P:intracellular protein transport"/>
    <property type="evidence" value="ECO:0007669"/>
    <property type="project" value="InterPro"/>
</dbReference>
<dbReference type="PROSITE" id="PS00414">
    <property type="entry name" value="PROFILIN"/>
    <property type="match status" value="1"/>
</dbReference>
<dbReference type="GO" id="GO:0030127">
    <property type="term" value="C:COPII vesicle coat"/>
    <property type="evidence" value="ECO:0007669"/>
    <property type="project" value="InterPro"/>
</dbReference>
<proteinExistence type="inferred from homology"/>
<evidence type="ECO:0000256" key="4">
    <source>
        <dbReference type="ARBA" id="ARBA00022824"/>
    </source>
</evidence>
<dbReference type="Pfam" id="PF00626">
    <property type="entry name" value="Gelsolin"/>
    <property type="match status" value="1"/>
</dbReference>
<evidence type="ECO:0000256" key="10">
    <source>
        <dbReference type="RuleBase" id="RU365030"/>
    </source>
</evidence>
<keyword evidence="9 10" id="KW-0968">Cytoplasmic vesicle</keyword>
<dbReference type="FunFam" id="3.40.20.10:FF:000003">
    <property type="entry name" value="Protein transport protein SEC23"/>
    <property type="match status" value="1"/>
</dbReference>
<dbReference type="SUPFAM" id="SSF81811">
    <property type="entry name" value="Helical domain of Sec23/24"/>
    <property type="match status" value="1"/>
</dbReference>
<dbReference type="WBParaSite" id="GPLIN_001435900">
    <property type="protein sequence ID" value="GPLIN_001435900"/>
    <property type="gene ID" value="GPLIN_001435900"/>
</dbReference>
<evidence type="ECO:0000256" key="1">
    <source>
        <dbReference type="ARBA" id="ARBA00009210"/>
    </source>
</evidence>
<evidence type="ECO:0000313" key="17">
    <source>
        <dbReference type="WBParaSite" id="GPLIN_001435900"/>
    </source>
</evidence>
<evidence type="ECO:0000313" key="16">
    <source>
        <dbReference type="Proteomes" id="UP000050741"/>
    </source>
</evidence>
<evidence type="ECO:0000256" key="9">
    <source>
        <dbReference type="ARBA" id="ARBA00023329"/>
    </source>
</evidence>
<sequence length="844" mass="94014">MSTWEEYLQNQLNCDGIQMTWNVLPHSRLDAQKLVIPVSSFFTPLKERPADQPKQPVLEYDPILCQKQSCKAILNALCMVDYRTKVWTCPFCNQRNPFPPHYAAISEDNRPPELHPLFTTIEYTLKKATVLPPIFLFVVDTCIAPEELKALKESLQKAISYLPADALIGLITFGRMVEIHELNVKSMARSYVFKGTKEANPKQLRDIIALQIGLPNGTVRRQSAASTPIPHQPGQQSLINGIHPGVIPTHPAAPGCGTPFAGGPQAHRGAAQFPGPGQLPPAGPHVQAGVSNLSLVGGASAVQNVFNKFLQPISDCEVSIGELIEKIQTDRWPVPQGQRSLRAIGAAFSVAVTLLEVSFPNTGARIMSFIGGPCTHGPGMVVNEELRDPIRSWHDIKEDNVPFMRKAFKFYDSLAERSVKNGHAIDIFSCALDQTGLYEMKSLYNSTNGLVVMADSFDSTLFKQTFQKVFEKDADGALKMTFNASLEVKVSNGLKVEGVLGCCSSAKVKNLMASDTEVGVGGTTQWKFCSLTPRNTIAVAFEISGQHGVGIPQGARAMIQFITQYQHSDGHRRVRVTTTCRSWADMEANKQSVGYSFDQDAGTVYMARLASWRASSENDSPDTLRWLDRSLIRLVQRFGDYHKEDPASLKLSDKFSLFPQFMFHLRRSQFLQVFNNSPDETVYYRHIMMSENVFESTTMIQPQLFSYSFNGPPEPVLLDTSSILPDRILLMDDYFHVLIYHGQTIASWRKANYHTDPQYASFKQLLEAPVQDATSIIQDRFPVPRYIVTEYEGSQARFLLSKVNPSLTHNNPYSQEGGAPVFTDDVSMQVFMEHLRKLAVSAST</sequence>
<dbReference type="InterPro" id="IPR029006">
    <property type="entry name" value="ADF-H/Gelsolin-like_dom_sf"/>
</dbReference>
<feature type="domain" description="Sec23/Sec24 trunk" evidence="13">
    <location>
        <begin position="132"/>
        <end position="470"/>
    </location>
</feature>
<dbReference type="InterPro" id="IPR036180">
    <property type="entry name" value="Gelsolin-like_dom_sf"/>
</dbReference>
<dbReference type="InterPro" id="IPR036465">
    <property type="entry name" value="vWFA_dom_sf"/>
</dbReference>
<dbReference type="PANTHER" id="PTHR11141:SF0">
    <property type="entry name" value="PROTEIN TRANSPORT PROTEIN SEC23"/>
    <property type="match status" value="1"/>
</dbReference>
<accession>A0A183CNA2</accession>
<feature type="domain" description="Sec23/Sec24 beta-sandwich" evidence="15">
    <location>
        <begin position="482"/>
        <end position="584"/>
    </location>
</feature>
<protein>
    <recommendedName>
        <fullName evidence="10">Protein transport protein SEC23</fullName>
    </recommendedName>
</protein>
<dbReference type="CDD" id="cd11287">
    <property type="entry name" value="Sec23_C"/>
    <property type="match status" value="1"/>
</dbReference>
<keyword evidence="7 10" id="KW-0653">Protein transport</keyword>
<evidence type="ECO:0000256" key="7">
    <source>
        <dbReference type="ARBA" id="ARBA00022927"/>
    </source>
</evidence>
<dbReference type="InterPro" id="IPR007123">
    <property type="entry name" value="Gelsolin-like_dom"/>
</dbReference>
<evidence type="ECO:0000256" key="8">
    <source>
        <dbReference type="ARBA" id="ARBA00023136"/>
    </source>
</evidence>
<dbReference type="InterPro" id="IPR006900">
    <property type="entry name" value="Sec23/24_helical_dom"/>
</dbReference>
<keyword evidence="4 10" id="KW-0256">Endoplasmic reticulum</keyword>
<dbReference type="GO" id="GO:0008270">
    <property type="term" value="F:zinc ion binding"/>
    <property type="evidence" value="ECO:0007669"/>
    <property type="project" value="InterPro"/>
</dbReference>
<reference evidence="17" key="3">
    <citation type="submission" date="2016-06" db="UniProtKB">
        <authorList>
            <consortium name="WormBaseParasite"/>
        </authorList>
    </citation>
    <scope>IDENTIFICATION</scope>
</reference>
<keyword evidence="3 10" id="KW-0479">Metal-binding</keyword>
<evidence type="ECO:0000256" key="5">
    <source>
        <dbReference type="ARBA" id="ARBA00022833"/>
    </source>
</evidence>
<comment type="subcellular location">
    <subcellularLocation>
        <location evidence="10">Cytoplasmic vesicle</location>
        <location evidence="10">COPII-coated vesicle membrane</location>
        <topology evidence="10">Peripheral membrane protein</topology>
        <orientation evidence="10">Cytoplasmic side</orientation>
    </subcellularLocation>
    <subcellularLocation>
        <location evidence="10">Endoplasmic reticulum membrane</location>
        <topology evidence="10">Peripheral membrane protein</topology>
        <orientation evidence="10">Cytoplasmic side</orientation>
    </subcellularLocation>
</comment>
<dbReference type="Gene3D" id="1.20.120.730">
    <property type="entry name" value="Sec23/Sec24 helical domain"/>
    <property type="match status" value="1"/>
</dbReference>
<dbReference type="Pfam" id="PF04811">
    <property type="entry name" value="Sec23_trunk"/>
    <property type="match status" value="1"/>
</dbReference>
<keyword evidence="16" id="KW-1185">Reference proteome</keyword>
<keyword evidence="6 10" id="KW-0931">ER-Golgi transport</keyword>
<dbReference type="AlphaFoldDB" id="A0A183CNA2"/>
<dbReference type="InterPro" id="IPR037550">
    <property type="entry name" value="Sec23_C"/>
</dbReference>
<dbReference type="InterPro" id="IPR036175">
    <property type="entry name" value="Sec23/24_helical_dom_sf"/>
</dbReference>
<feature type="domain" description="Sec23/Sec24 helical" evidence="14">
    <location>
        <begin position="598"/>
        <end position="696"/>
    </location>
</feature>
<dbReference type="InterPro" id="IPR036174">
    <property type="entry name" value="Znf_Sec23_Sec24_sf"/>
</dbReference>
<dbReference type="SUPFAM" id="SSF81995">
    <property type="entry name" value="beta-sandwich domain of Sec23/24"/>
    <property type="match status" value="1"/>
</dbReference>
<feature type="domain" description="Gelsolin-like" evidence="11">
    <location>
        <begin position="713"/>
        <end position="799"/>
    </location>
</feature>
<dbReference type="InterPro" id="IPR012990">
    <property type="entry name" value="Beta-sandwich_Sec23_24"/>
</dbReference>
<dbReference type="InterPro" id="IPR006895">
    <property type="entry name" value="Znf_Sec23_Sec24"/>
</dbReference>
<dbReference type="InterPro" id="IPR027310">
    <property type="entry name" value="Profilin_CS"/>
</dbReference>
<keyword evidence="10" id="KW-0963">Cytoplasm</keyword>
<dbReference type="Pfam" id="PF04810">
    <property type="entry name" value="zf-Sec23_Sec24"/>
    <property type="match status" value="1"/>
</dbReference>
<comment type="similarity">
    <text evidence="1 10">Belongs to the SEC23/SEC24 family. SEC23 subfamily.</text>
</comment>
<dbReference type="Proteomes" id="UP000050741">
    <property type="component" value="Unassembled WGS sequence"/>
</dbReference>
<dbReference type="PANTHER" id="PTHR11141">
    <property type="entry name" value="PROTEIN TRANSPORT PROTEIN SEC23"/>
    <property type="match status" value="1"/>
</dbReference>
<evidence type="ECO:0000259" key="14">
    <source>
        <dbReference type="Pfam" id="PF04815"/>
    </source>
</evidence>
<organism evidence="16 17">
    <name type="scientific">Globodera pallida</name>
    <name type="common">Potato cyst nematode worm</name>
    <name type="synonym">Heterodera pallida</name>
    <dbReference type="NCBI Taxonomy" id="36090"/>
    <lineage>
        <taxon>Eukaryota</taxon>
        <taxon>Metazoa</taxon>
        <taxon>Ecdysozoa</taxon>
        <taxon>Nematoda</taxon>
        <taxon>Chromadorea</taxon>
        <taxon>Rhabditida</taxon>
        <taxon>Tylenchina</taxon>
        <taxon>Tylenchomorpha</taxon>
        <taxon>Tylenchoidea</taxon>
        <taxon>Heteroderidae</taxon>
        <taxon>Heteroderinae</taxon>
        <taxon>Globodera</taxon>
    </lineage>
</organism>
<dbReference type="Pfam" id="PF08033">
    <property type="entry name" value="Sec23_BS"/>
    <property type="match status" value="1"/>
</dbReference>
<dbReference type="GO" id="GO:0005096">
    <property type="term" value="F:GTPase activator activity"/>
    <property type="evidence" value="ECO:0007669"/>
    <property type="project" value="TreeGrafter"/>
</dbReference>
<keyword evidence="8 10" id="KW-0472">Membrane</keyword>
<dbReference type="InterPro" id="IPR006896">
    <property type="entry name" value="Sec23/24_trunk_dom"/>
</dbReference>
<dbReference type="SUPFAM" id="SSF82754">
    <property type="entry name" value="C-terminal, gelsolin-like domain of Sec23/24"/>
    <property type="match status" value="1"/>
</dbReference>
<dbReference type="Gene3D" id="3.40.50.410">
    <property type="entry name" value="von Willebrand factor, type A domain"/>
    <property type="match status" value="1"/>
</dbReference>
<comment type="function">
    <text evidence="10">Component of the coat protein complex II (COPII) which promotes the formation of transport vesicles from the endoplasmic reticulum (ER). The coat has two main functions, the physical deformation of the endoplasmic reticulum membrane into vesicles and the selection of cargo molecules.</text>
</comment>
<reference evidence="16" key="1">
    <citation type="submission" date="2013-12" db="EMBL/GenBank/DDBJ databases">
        <authorList>
            <person name="Aslett M."/>
        </authorList>
    </citation>
    <scope>NUCLEOTIDE SEQUENCE [LARGE SCALE GENOMIC DNA]</scope>
    <source>
        <strain evidence="16">Lindley</strain>
    </source>
</reference>
<evidence type="ECO:0000256" key="6">
    <source>
        <dbReference type="ARBA" id="ARBA00022892"/>
    </source>
</evidence>
<dbReference type="OrthoDB" id="10256289at2759"/>
<dbReference type="GO" id="GO:0003779">
    <property type="term" value="F:actin binding"/>
    <property type="evidence" value="ECO:0007669"/>
    <property type="project" value="InterPro"/>
</dbReference>
<name>A0A183CNA2_GLOPA</name>
<dbReference type="Pfam" id="PF04815">
    <property type="entry name" value="Sec23_helical"/>
    <property type="match status" value="1"/>
</dbReference>
<evidence type="ECO:0000259" key="11">
    <source>
        <dbReference type="Pfam" id="PF00626"/>
    </source>
</evidence>
<evidence type="ECO:0000259" key="12">
    <source>
        <dbReference type="Pfam" id="PF04810"/>
    </source>
</evidence>
<dbReference type="SUPFAM" id="SSF53300">
    <property type="entry name" value="vWA-like"/>
    <property type="match status" value="2"/>
</dbReference>
<keyword evidence="5 10" id="KW-0862">Zinc</keyword>
<dbReference type="FunFam" id="2.30.30.380:FF:000001">
    <property type="entry name" value="Protein transport protein SEC23"/>
    <property type="match status" value="1"/>
</dbReference>
<evidence type="ECO:0000259" key="15">
    <source>
        <dbReference type="Pfam" id="PF08033"/>
    </source>
</evidence>
<dbReference type="InterPro" id="IPR037364">
    <property type="entry name" value="Sec23"/>
</dbReference>
<reference evidence="16" key="2">
    <citation type="submission" date="2014-05" db="EMBL/GenBank/DDBJ databases">
        <title>The genome and life-stage specific transcriptomes of Globodera pallida elucidate key aspects of plant parasitism by a cyst nematode.</title>
        <authorList>
            <person name="Cotton J.A."/>
            <person name="Lilley C.J."/>
            <person name="Jones L.M."/>
            <person name="Kikuchi T."/>
            <person name="Reid A.J."/>
            <person name="Thorpe P."/>
            <person name="Tsai I.J."/>
            <person name="Beasley H."/>
            <person name="Blok V."/>
            <person name="Cock P.J.A."/>
            <person name="Van den Akker S.E."/>
            <person name="Holroyd N."/>
            <person name="Hunt M."/>
            <person name="Mantelin S."/>
            <person name="Naghra H."/>
            <person name="Pain A."/>
            <person name="Palomares-Rius J.E."/>
            <person name="Zarowiecki M."/>
            <person name="Berriman M."/>
            <person name="Jones J.T."/>
            <person name="Urwin P.E."/>
        </authorList>
    </citation>
    <scope>NUCLEOTIDE SEQUENCE [LARGE SCALE GENOMIC DNA]</scope>
    <source>
        <strain evidence="16">Lindley</strain>
    </source>
</reference>
<feature type="domain" description="Zinc finger Sec23/Sec24-type" evidence="12">
    <location>
        <begin position="62"/>
        <end position="102"/>
    </location>
</feature>
<keyword evidence="2 10" id="KW-0813">Transport</keyword>
<evidence type="ECO:0000256" key="2">
    <source>
        <dbReference type="ARBA" id="ARBA00022448"/>
    </source>
</evidence>
<dbReference type="GO" id="GO:0090110">
    <property type="term" value="P:COPII-coated vesicle cargo loading"/>
    <property type="evidence" value="ECO:0007669"/>
    <property type="project" value="TreeGrafter"/>
</dbReference>
<dbReference type="SUPFAM" id="SSF82919">
    <property type="entry name" value="Zn-finger domain of Sec23/24"/>
    <property type="match status" value="1"/>
</dbReference>
<dbReference type="Gene3D" id="3.40.20.10">
    <property type="entry name" value="Severin"/>
    <property type="match status" value="1"/>
</dbReference>
<dbReference type="GO" id="GO:0070971">
    <property type="term" value="C:endoplasmic reticulum exit site"/>
    <property type="evidence" value="ECO:0007669"/>
    <property type="project" value="TreeGrafter"/>
</dbReference>
<evidence type="ECO:0000256" key="3">
    <source>
        <dbReference type="ARBA" id="ARBA00022723"/>
    </source>
</evidence>
<dbReference type="Gene3D" id="2.30.30.380">
    <property type="entry name" value="Zn-finger domain of Sec23/24"/>
    <property type="match status" value="1"/>
</dbReference>
<evidence type="ECO:0000259" key="13">
    <source>
        <dbReference type="Pfam" id="PF04811"/>
    </source>
</evidence>